<organism evidence="2 3">
    <name type="scientific">Haematococcus lacustris</name>
    <name type="common">Green alga</name>
    <name type="synonym">Haematococcus pluvialis</name>
    <dbReference type="NCBI Taxonomy" id="44745"/>
    <lineage>
        <taxon>Eukaryota</taxon>
        <taxon>Viridiplantae</taxon>
        <taxon>Chlorophyta</taxon>
        <taxon>core chlorophytes</taxon>
        <taxon>Chlorophyceae</taxon>
        <taxon>CS clade</taxon>
        <taxon>Chlamydomonadales</taxon>
        <taxon>Haematococcaceae</taxon>
        <taxon>Haematococcus</taxon>
    </lineage>
</organism>
<feature type="compositionally biased region" description="Gly residues" evidence="1">
    <location>
        <begin position="55"/>
        <end position="67"/>
    </location>
</feature>
<comment type="caution">
    <text evidence="2">The sequence shown here is derived from an EMBL/GenBank/DDBJ whole genome shotgun (WGS) entry which is preliminary data.</text>
</comment>
<dbReference type="Proteomes" id="UP000485058">
    <property type="component" value="Unassembled WGS sequence"/>
</dbReference>
<dbReference type="AlphaFoldDB" id="A0A699YVB0"/>
<evidence type="ECO:0000313" key="2">
    <source>
        <dbReference type="EMBL" id="GFH06962.1"/>
    </source>
</evidence>
<evidence type="ECO:0000256" key="1">
    <source>
        <dbReference type="SAM" id="MobiDB-lite"/>
    </source>
</evidence>
<evidence type="ECO:0000313" key="3">
    <source>
        <dbReference type="Proteomes" id="UP000485058"/>
    </source>
</evidence>
<dbReference type="EMBL" id="BLLF01000066">
    <property type="protein sequence ID" value="GFH06962.1"/>
    <property type="molecule type" value="Genomic_DNA"/>
</dbReference>
<accession>A0A699YVB0</accession>
<name>A0A699YVB0_HAELA</name>
<protein>
    <submittedName>
        <fullName evidence="2">Uncharacterized protein</fullName>
    </submittedName>
</protein>
<reference evidence="2 3" key="1">
    <citation type="submission" date="2020-02" db="EMBL/GenBank/DDBJ databases">
        <title>Draft genome sequence of Haematococcus lacustris strain NIES-144.</title>
        <authorList>
            <person name="Morimoto D."/>
            <person name="Nakagawa S."/>
            <person name="Yoshida T."/>
            <person name="Sawayama S."/>
        </authorList>
    </citation>
    <scope>NUCLEOTIDE SEQUENCE [LARGE SCALE GENOMIC DNA]</scope>
    <source>
        <strain evidence="2 3">NIES-144</strain>
    </source>
</reference>
<feature type="region of interest" description="Disordered" evidence="1">
    <location>
        <begin position="53"/>
        <end position="83"/>
    </location>
</feature>
<proteinExistence type="predicted"/>
<keyword evidence="3" id="KW-1185">Reference proteome</keyword>
<gene>
    <name evidence="2" type="ORF">HaLaN_01690</name>
</gene>
<sequence>MLEASLVTQYVAHCGLEPARVRPRSAALAKTTQALAGLAPVEYKLQGQGLEAQRGGAGAQGGAGLHPGGQAAVGGAADREHGYPAPHHALLQLTANRACTKGLVTQQTSQSPCQAGRPAAVASQAAQPLLA</sequence>